<evidence type="ECO:0000313" key="3">
    <source>
        <dbReference type="Proteomes" id="UP001044222"/>
    </source>
</evidence>
<sequence length="222" mass="25031">MLEMFRWVLSCLTAASVCSQFSALYPEMVERLVVLDLFGFFPTEVEKIPELMRKGIDEMVQYDKRKGERAERVYTYEKAVERLRAANPFLSEQSARILLERGSTEVEGGVVFNRDFRINLTNITRLTLMQAFEMLSRTQAQIHLVMASNGIRRSLSEPMKQVCDELLKAYADKGASVVTVAGDHHVHLNRPEAVAQLLTDYLQRGAVTRADGPATGMDAAKL</sequence>
<reference evidence="2" key="1">
    <citation type="submission" date="2021-01" db="EMBL/GenBank/DDBJ databases">
        <title>A chromosome-scale assembly of European eel, Anguilla anguilla.</title>
        <authorList>
            <person name="Henkel C."/>
            <person name="Jong-Raadsen S.A."/>
            <person name="Dufour S."/>
            <person name="Weltzien F.-A."/>
            <person name="Palstra A.P."/>
            <person name="Pelster B."/>
            <person name="Spaink H.P."/>
            <person name="Van Den Thillart G.E."/>
            <person name="Jansen H."/>
            <person name="Zahm M."/>
            <person name="Klopp C."/>
            <person name="Cedric C."/>
            <person name="Louis A."/>
            <person name="Berthelot C."/>
            <person name="Parey E."/>
            <person name="Roest Crollius H."/>
            <person name="Montfort J."/>
            <person name="Robinson-Rechavi M."/>
            <person name="Bucao C."/>
            <person name="Bouchez O."/>
            <person name="Gislard M."/>
            <person name="Lluch J."/>
            <person name="Milhes M."/>
            <person name="Lampietro C."/>
            <person name="Lopez Roques C."/>
            <person name="Donnadieu C."/>
            <person name="Braasch I."/>
            <person name="Desvignes T."/>
            <person name="Postlethwait J."/>
            <person name="Bobe J."/>
            <person name="Guiguen Y."/>
            <person name="Dirks R."/>
        </authorList>
    </citation>
    <scope>NUCLEOTIDE SEQUENCE</scope>
    <source>
        <strain evidence="2">Tag_6206</strain>
        <tissue evidence="2">Liver</tissue>
    </source>
</reference>
<keyword evidence="3" id="KW-1185">Reference proteome</keyword>
<comment type="caution">
    <text evidence="2">The sequence shown here is derived from an EMBL/GenBank/DDBJ whole genome shotgun (WGS) entry which is preliminary data.</text>
</comment>
<feature type="chain" id="PRO_5038559157" evidence="1">
    <location>
        <begin position="20"/>
        <end position="222"/>
    </location>
</feature>
<accession>A0A9D3S6U1</accession>
<dbReference type="Gene3D" id="3.40.50.1820">
    <property type="entry name" value="alpha/beta hydrolase"/>
    <property type="match status" value="1"/>
</dbReference>
<name>A0A9D3S6U1_ANGAN</name>
<feature type="signal peptide" evidence="1">
    <location>
        <begin position="1"/>
        <end position="19"/>
    </location>
</feature>
<evidence type="ECO:0000313" key="2">
    <source>
        <dbReference type="EMBL" id="KAG5853931.1"/>
    </source>
</evidence>
<dbReference type="AlphaFoldDB" id="A0A9D3S6U1"/>
<gene>
    <name evidence="2" type="ORF">ANANG_G00032070</name>
</gene>
<keyword evidence="1" id="KW-0732">Signal</keyword>
<dbReference type="SUPFAM" id="SSF53474">
    <property type="entry name" value="alpha/beta-Hydrolases"/>
    <property type="match status" value="1"/>
</dbReference>
<proteinExistence type="predicted"/>
<protein>
    <submittedName>
        <fullName evidence="2">Uncharacterized protein</fullName>
    </submittedName>
</protein>
<dbReference type="InterPro" id="IPR029058">
    <property type="entry name" value="AB_hydrolase_fold"/>
</dbReference>
<evidence type="ECO:0000256" key="1">
    <source>
        <dbReference type="SAM" id="SignalP"/>
    </source>
</evidence>
<dbReference type="Proteomes" id="UP001044222">
    <property type="component" value="Unassembled WGS sequence"/>
</dbReference>
<organism evidence="2 3">
    <name type="scientific">Anguilla anguilla</name>
    <name type="common">European freshwater eel</name>
    <name type="synonym">Muraena anguilla</name>
    <dbReference type="NCBI Taxonomy" id="7936"/>
    <lineage>
        <taxon>Eukaryota</taxon>
        <taxon>Metazoa</taxon>
        <taxon>Chordata</taxon>
        <taxon>Craniata</taxon>
        <taxon>Vertebrata</taxon>
        <taxon>Euteleostomi</taxon>
        <taxon>Actinopterygii</taxon>
        <taxon>Neopterygii</taxon>
        <taxon>Teleostei</taxon>
        <taxon>Anguilliformes</taxon>
        <taxon>Anguillidae</taxon>
        <taxon>Anguilla</taxon>
    </lineage>
</organism>
<dbReference type="EMBL" id="JAFIRN010000002">
    <property type="protein sequence ID" value="KAG5853931.1"/>
    <property type="molecule type" value="Genomic_DNA"/>
</dbReference>